<dbReference type="Proteomes" id="UP000023758">
    <property type="component" value="Unassembled WGS sequence"/>
</dbReference>
<name>A0A022VZJ3_TRIRU</name>
<gene>
    <name evidence="2" type="ORF">H103_05515</name>
</gene>
<keyword evidence="1" id="KW-0732">Signal</keyword>
<dbReference type="AlphaFoldDB" id="A0A022VZJ3"/>
<proteinExistence type="predicted"/>
<protein>
    <submittedName>
        <fullName evidence="2">Uncharacterized protein</fullName>
    </submittedName>
</protein>
<reference evidence="2" key="1">
    <citation type="submission" date="2014-02" db="EMBL/GenBank/DDBJ databases">
        <title>The Genome Sequence of Trichophyton rubrum (morphotype fischeri) CBS 288.86.</title>
        <authorList>
            <consortium name="The Broad Institute Genomics Platform"/>
            <person name="Cuomo C.A."/>
            <person name="White T.C."/>
            <person name="Graser Y."/>
            <person name="Martinez-Rossi N."/>
            <person name="Heitman J."/>
            <person name="Young S.K."/>
            <person name="Zeng Q."/>
            <person name="Gargeya S."/>
            <person name="Abouelleil A."/>
            <person name="Alvarado L."/>
            <person name="Chapman S.B."/>
            <person name="Gainer-Dewar J."/>
            <person name="Goldberg J."/>
            <person name="Griggs A."/>
            <person name="Gujja S."/>
            <person name="Hansen M."/>
            <person name="Howarth C."/>
            <person name="Imamovic A."/>
            <person name="Larimer J."/>
            <person name="Martinez D."/>
            <person name="Murphy C."/>
            <person name="Pearson M.D."/>
            <person name="Persinoti G."/>
            <person name="Poon T."/>
            <person name="Priest M."/>
            <person name="Roberts A.D."/>
            <person name="Saif S."/>
            <person name="Shea T.D."/>
            <person name="Sykes S.N."/>
            <person name="Wortman J."/>
            <person name="Nusbaum C."/>
            <person name="Birren B."/>
        </authorList>
    </citation>
    <scope>NUCLEOTIDE SEQUENCE [LARGE SCALE GENOMIC DNA]</scope>
    <source>
        <strain evidence="2">CBS 288.86</strain>
    </source>
</reference>
<organism evidence="2">
    <name type="scientific">Trichophyton rubrum CBS 288.86</name>
    <dbReference type="NCBI Taxonomy" id="1215330"/>
    <lineage>
        <taxon>Eukaryota</taxon>
        <taxon>Fungi</taxon>
        <taxon>Dikarya</taxon>
        <taxon>Ascomycota</taxon>
        <taxon>Pezizomycotina</taxon>
        <taxon>Eurotiomycetes</taxon>
        <taxon>Eurotiomycetidae</taxon>
        <taxon>Onygenales</taxon>
        <taxon>Arthrodermataceae</taxon>
        <taxon>Trichophyton</taxon>
    </lineage>
</organism>
<feature type="signal peptide" evidence="1">
    <location>
        <begin position="1"/>
        <end position="21"/>
    </location>
</feature>
<feature type="chain" id="PRO_5001508107" evidence="1">
    <location>
        <begin position="22"/>
        <end position="124"/>
    </location>
</feature>
<dbReference type="EMBL" id="KK207873">
    <property type="protein sequence ID" value="EZF51138.1"/>
    <property type="molecule type" value="Genomic_DNA"/>
</dbReference>
<accession>A0A022VZJ3</accession>
<evidence type="ECO:0000313" key="2">
    <source>
        <dbReference type="EMBL" id="EZF51138.1"/>
    </source>
</evidence>
<sequence>MPPFKLPSIIFALSLIPFTIGAGDTSLVGCNSVGCPTIDGYDRCTVEAVAHIGVGLSRIHNSPSELEGFSLVKESMFQIKPVKIPVFRSTRCITYLFQKPQTLESFADALSSSTTPLSQSSNTP</sequence>
<dbReference type="HOGENOM" id="CLU_2005540_0_0_1"/>
<evidence type="ECO:0000256" key="1">
    <source>
        <dbReference type="SAM" id="SignalP"/>
    </source>
</evidence>